<comment type="caution">
    <text evidence="3">The sequence shown here is derived from an EMBL/GenBank/DDBJ whole genome shotgun (WGS) entry which is preliminary data.</text>
</comment>
<evidence type="ECO:0000313" key="4">
    <source>
        <dbReference type="Proteomes" id="UP000185696"/>
    </source>
</evidence>
<feature type="domain" description="Thioesterase" evidence="2">
    <location>
        <begin position="2"/>
        <end position="145"/>
    </location>
</feature>
<organism evidence="3 4">
    <name type="scientific">Actinophytocola xinjiangensis</name>
    <dbReference type="NCBI Taxonomy" id="485602"/>
    <lineage>
        <taxon>Bacteria</taxon>
        <taxon>Bacillati</taxon>
        <taxon>Actinomycetota</taxon>
        <taxon>Actinomycetes</taxon>
        <taxon>Pseudonocardiales</taxon>
        <taxon>Pseudonocardiaceae</taxon>
    </lineage>
</organism>
<dbReference type="SUPFAM" id="SSF53474">
    <property type="entry name" value="alpha/beta-Hydrolases"/>
    <property type="match status" value="1"/>
</dbReference>
<sequence>MFGFHYAGVGAASSYRDWPARIGGGWFCPLQPPGREDRIMEEPLRSHRAFAEDLVPVLRERLDRPYAFVGHCGAYTYMLDTTLHLAELGLPLPAKLFASSWGAPHAGLYGRLNFLDLDDAGIETDLVAEIQDVSLARTGQPLPADLAELAAETLLFDLRVQRAYRYDGTPKVPVPTVVVSWRQDTVVPPELVVPGWQECAEVTFHEFDGDHWEFLRCPEALRSLIVAEMS</sequence>
<dbReference type="Gene3D" id="3.40.50.1820">
    <property type="entry name" value="alpha/beta hydrolase"/>
    <property type="match status" value="1"/>
</dbReference>
<reference evidence="3 4" key="1">
    <citation type="submission" date="2016-12" db="EMBL/GenBank/DDBJ databases">
        <title>The draft genome sequence of Actinophytocola xinjiangensis.</title>
        <authorList>
            <person name="Wang W."/>
            <person name="Yuan L."/>
        </authorList>
    </citation>
    <scope>NUCLEOTIDE SEQUENCE [LARGE SCALE GENOMIC DNA]</scope>
    <source>
        <strain evidence="3 4">CGMCC 4.4663</strain>
    </source>
</reference>
<dbReference type="OrthoDB" id="4169718at2"/>
<evidence type="ECO:0000256" key="1">
    <source>
        <dbReference type="ARBA" id="ARBA00007169"/>
    </source>
</evidence>
<comment type="similarity">
    <text evidence="1">Belongs to the thioesterase family.</text>
</comment>
<keyword evidence="4" id="KW-1185">Reference proteome</keyword>
<name>A0A7Z0WM34_9PSEU</name>
<dbReference type="Pfam" id="PF00975">
    <property type="entry name" value="Thioesterase"/>
    <property type="match status" value="1"/>
</dbReference>
<gene>
    <name evidence="3" type="ORF">BLA60_18890</name>
</gene>
<evidence type="ECO:0000259" key="2">
    <source>
        <dbReference type="Pfam" id="PF00975"/>
    </source>
</evidence>
<dbReference type="GO" id="GO:0008610">
    <property type="term" value="P:lipid biosynthetic process"/>
    <property type="evidence" value="ECO:0007669"/>
    <property type="project" value="TreeGrafter"/>
</dbReference>
<dbReference type="InterPro" id="IPR001031">
    <property type="entry name" value="Thioesterase"/>
</dbReference>
<dbReference type="InterPro" id="IPR012223">
    <property type="entry name" value="TEII"/>
</dbReference>
<accession>A0A7Z0WM34</accession>
<proteinExistence type="inferred from homology"/>
<protein>
    <recommendedName>
        <fullName evidence="2">Thioesterase domain-containing protein</fullName>
    </recommendedName>
</protein>
<dbReference type="PANTHER" id="PTHR11487:SF0">
    <property type="entry name" value="S-ACYL FATTY ACID SYNTHASE THIOESTERASE, MEDIUM CHAIN"/>
    <property type="match status" value="1"/>
</dbReference>
<dbReference type="AlphaFoldDB" id="A0A7Z0WM34"/>
<dbReference type="InterPro" id="IPR029058">
    <property type="entry name" value="AB_hydrolase_fold"/>
</dbReference>
<dbReference type="EMBL" id="MSIF01000008">
    <property type="protein sequence ID" value="OLF09870.1"/>
    <property type="molecule type" value="Genomic_DNA"/>
</dbReference>
<dbReference type="Proteomes" id="UP000185696">
    <property type="component" value="Unassembled WGS sequence"/>
</dbReference>
<dbReference type="PANTHER" id="PTHR11487">
    <property type="entry name" value="THIOESTERASE"/>
    <property type="match status" value="1"/>
</dbReference>
<evidence type="ECO:0000313" key="3">
    <source>
        <dbReference type="EMBL" id="OLF09870.1"/>
    </source>
</evidence>